<evidence type="ECO:0000313" key="3">
    <source>
        <dbReference type="Proteomes" id="UP000046122"/>
    </source>
</evidence>
<feature type="chain" id="PRO_5013039913" description="Lipoprotein" evidence="1">
    <location>
        <begin position="16"/>
        <end position="228"/>
    </location>
</feature>
<evidence type="ECO:0000313" key="2">
    <source>
        <dbReference type="EMBL" id="CDX58789.1"/>
    </source>
</evidence>
<reference evidence="2 3" key="1">
    <citation type="submission" date="2014-08" db="EMBL/GenBank/DDBJ databases">
        <authorList>
            <person name="Moulin Lionel"/>
        </authorList>
    </citation>
    <scope>NUCLEOTIDE SEQUENCE [LARGE SCALE GENOMIC DNA]</scope>
</reference>
<dbReference type="PROSITE" id="PS51257">
    <property type="entry name" value="PROKAR_LIPOPROTEIN"/>
    <property type="match status" value="1"/>
</dbReference>
<evidence type="ECO:0008006" key="4">
    <source>
        <dbReference type="Google" id="ProtNLM"/>
    </source>
</evidence>
<proteinExistence type="predicted"/>
<gene>
    <name evidence="2" type="ORF">MPL3365_30310</name>
</gene>
<dbReference type="AlphaFoldDB" id="A0A090G7W9"/>
<feature type="signal peptide" evidence="1">
    <location>
        <begin position="1"/>
        <end position="15"/>
    </location>
</feature>
<sequence length="228" mass="24011">MFKLCSVFASVSMLAACTTSTSQPPLTYEPPNAAIEKLGYETLALPSTAYGPGSLVTTVKGSGFASPLKLTYLCRPDFTHTPAPIIDAAASAEASRAFTGVFKLDATVLGQMGVGAGANYIDSVNLKFNNVKIEQLAYDDLDTVMANLGPKCKKRVDEFASESLAYQTKQAIRADVTYTATFKRGVSADAKNIAIASLQSTFGGSVQNDSNSSVTGSGLYYGLILNKL</sequence>
<name>A0A090G7W9_MESPL</name>
<organism evidence="2 3">
    <name type="scientific">Mesorhizobium plurifarium</name>
    <dbReference type="NCBI Taxonomy" id="69974"/>
    <lineage>
        <taxon>Bacteria</taxon>
        <taxon>Pseudomonadati</taxon>
        <taxon>Pseudomonadota</taxon>
        <taxon>Alphaproteobacteria</taxon>
        <taxon>Hyphomicrobiales</taxon>
        <taxon>Phyllobacteriaceae</taxon>
        <taxon>Mesorhizobium</taxon>
    </lineage>
</organism>
<dbReference type="Proteomes" id="UP000046122">
    <property type="component" value="Unassembled WGS sequence"/>
</dbReference>
<accession>A0A090G7W9</accession>
<keyword evidence="1" id="KW-0732">Signal</keyword>
<evidence type="ECO:0000256" key="1">
    <source>
        <dbReference type="SAM" id="SignalP"/>
    </source>
</evidence>
<dbReference type="EMBL" id="CCNE01000023">
    <property type="protein sequence ID" value="CDX58789.1"/>
    <property type="molecule type" value="Genomic_DNA"/>
</dbReference>
<protein>
    <recommendedName>
        <fullName evidence="4">Lipoprotein</fullName>
    </recommendedName>
</protein>